<reference evidence="1 2" key="1">
    <citation type="submission" date="2015-09" db="EMBL/GenBank/DDBJ databases">
        <title>Draft genome of the parasitic nematode Teladorsagia circumcincta isolate WARC Sus (inbred).</title>
        <authorList>
            <person name="Mitreva M."/>
        </authorList>
    </citation>
    <scope>NUCLEOTIDE SEQUENCE [LARGE SCALE GENOMIC DNA]</scope>
    <source>
        <strain evidence="1 2">S</strain>
    </source>
</reference>
<name>A0A2G9UQZ7_TELCI</name>
<dbReference type="SUPFAM" id="SSF55186">
    <property type="entry name" value="ThrRS/AlaRS common domain"/>
    <property type="match status" value="1"/>
</dbReference>
<dbReference type="EMBL" id="KZ345613">
    <property type="protein sequence ID" value="PIO72709.1"/>
    <property type="molecule type" value="Genomic_DNA"/>
</dbReference>
<protein>
    <submittedName>
        <fullName evidence="1">Uncharacterized protein</fullName>
    </submittedName>
</protein>
<accession>A0A2G9UQZ7</accession>
<organism evidence="1 2">
    <name type="scientific">Teladorsagia circumcincta</name>
    <name type="common">Brown stomach worm</name>
    <name type="synonym">Ostertagia circumcincta</name>
    <dbReference type="NCBI Taxonomy" id="45464"/>
    <lineage>
        <taxon>Eukaryota</taxon>
        <taxon>Metazoa</taxon>
        <taxon>Ecdysozoa</taxon>
        <taxon>Nematoda</taxon>
        <taxon>Chromadorea</taxon>
        <taxon>Rhabditida</taxon>
        <taxon>Rhabditina</taxon>
        <taxon>Rhabditomorpha</taxon>
        <taxon>Strongyloidea</taxon>
        <taxon>Trichostrongylidae</taxon>
        <taxon>Teladorsagia</taxon>
    </lineage>
</organism>
<evidence type="ECO:0000313" key="1">
    <source>
        <dbReference type="EMBL" id="PIO72709.1"/>
    </source>
</evidence>
<sequence length="229" mass="25590">MNKNLSTPYDCTKHVNMLLAKRSALAIITYPNKDPQLESMNEPFRDECQFEVADYQAGQYAEAVNQTYWRSCCVVLAAGLNKGLKDNVVVSKLHAEVPQSFFAVDLENLRSQVSQYKIDLQDDLKDLAAFIRADFIERGISFETVTLPFEMAADYGFDSSMRLCRLGDFVTKVDGPVISRSDQIGRFAIVKALAKEGFTRVGGVSLPAALKCSSFSWETIMDNARDKIT</sequence>
<keyword evidence="2" id="KW-1185">Reference proteome</keyword>
<proteinExistence type="predicted"/>
<dbReference type="GO" id="GO:0000166">
    <property type="term" value="F:nucleotide binding"/>
    <property type="evidence" value="ECO:0007669"/>
    <property type="project" value="InterPro"/>
</dbReference>
<dbReference type="InterPro" id="IPR018163">
    <property type="entry name" value="Thr/Ala-tRNA-synth_IIc_edit"/>
</dbReference>
<dbReference type="AlphaFoldDB" id="A0A2G9UQZ7"/>
<gene>
    <name evidence="1" type="ORF">TELCIR_05349</name>
</gene>
<dbReference type="Proteomes" id="UP000230423">
    <property type="component" value="Unassembled WGS sequence"/>
</dbReference>
<evidence type="ECO:0000313" key="2">
    <source>
        <dbReference type="Proteomes" id="UP000230423"/>
    </source>
</evidence>
<dbReference type="OrthoDB" id="5870821at2759"/>